<dbReference type="CDD" id="cd12148">
    <property type="entry name" value="fungal_TF_MHR"/>
    <property type="match status" value="1"/>
</dbReference>
<evidence type="ECO:0000256" key="4">
    <source>
        <dbReference type="ARBA" id="ARBA00023163"/>
    </source>
</evidence>
<dbReference type="InterPro" id="IPR007219">
    <property type="entry name" value="XnlR_reg_dom"/>
</dbReference>
<dbReference type="Proteomes" id="UP001153618">
    <property type="component" value="Unassembled WGS sequence"/>
</dbReference>
<dbReference type="CDD" id="cd00067">
    <property type="entry name" value="GAL4"/>
    <property type="match status" value="1"/>
</dbReference>
<dbReference type="AlphaFoldDB" id="A0A9W4HS69"/>
<evidence type="ECO:0000256" key="5">
    <source>
        <dbReference type="ARBA" id="ARBA00023242"/>
    </source>
</evidence>
<dbReference type="Pfam" id="PF00172">
    <property type="entry name" value="Zn_clus"/>
    <property type="match status" value="1"/>
</dbReference>
<dbReference type="InterPro" id="IPR052783">
    <property type="entry name" value="Metabolic/Drug-Res_Regulator"/>
</dbReference>
<dbReference type="GO" id="GO:0003677">
    <property type="term" value="F:DNA binding"/>
    <property type="evidence" value="ECO:0007669"/>
    <property type="project" value="UniProtKB-KW"/>
</dbReference>
<keyword evidence="3" id="KW-0238">DNA-binding</keyword>
<evidence type="ECO:0000256" key="2">
    <source>
        <dbReference type="ARBA" id="ARBA00023015"/>
    </source>
</evidence>
<name>A0A9W4HS69_PENOL</name>
<dbReference type="PROSITE" id="PS50048">
    <property type="entry name" value="ZN2_CY6_FUNGAL_2"/>
    <property type="match status" value="1"/>
</dbReference>
<dbReference type="InterPro" id="IPR036864">
    <property type="entry name" value="Zn2-C6_fun-type_DNA-bd_sf"/>
</dbReference>
<dbReference type="InterPro" id="IPR001138">
    <property type="entry name" value="Zn2Cys6_DnaBD"/>
</dbReference>
<dbReference type="GO" id="GO:0045944">
    <property type="term" value="P:positive regulation of transcription by RNA polymerase II"/>
    <property type="evidence" value="ECO:0007669"/>
    <property type="project" value="TreeGrafter"/>
</dbReference>
<dbReference type="GO" id="GO:0008270">
    <property type="term" value="F:zinc ion binding"/>
    <property type="evidence" value="ECO:0007669"/>
    <property type="project" value="InterPro"/>
</dbReference>
<dbReference type="Pfam" id="PF04082">
    <property type="entry name" value="Fungal_trans"/>
    <property type="match status" value="1"/>
</dbReference>
<dbReference type="Gene3D" id="4.10.240.10">
    <property type="entry name" value="Zn(2)-C6 fungal-type DNA-binding domain"/>
    <property type="match status" value="1"/>
</dbReference>
<sequence length="669" mass="74086">MSTSRPPKRQRIYRACDQCRRRKSKCDGEQPSCSICRGADRSCTYENGGGRRGLAPGYVRSLETILGLVIQHVPKSESIVHELLAKSRNNDHFLAKDPATLWRKSRLAKELPLLLENEPQDFSALITHEEPEWDLDISNTPGLIAGDALPTTSELNDLAQPQATPKVNQIPSGILEQSFPTDTLDMLESYFKYTHSWFPIMEHHDLLRTMHTSTQSHTDPTKGSHLALWAIVAYEIFTNKSTDTAYPDHSQLQIAIFSGAMAQSSKLELGHIQALLILALLQLKLGDLSYAWRLSGLASRMLASLPSAAKKDRFQHTFHGCALLDNMTSALLRRTPCMSLMEQQEHGSINEDSMEEWTVWRVSSSRSEGPHRDQPQGPLRALSIFNKLGKLMEYLTRIISPSDNMTNTDACELLSILQAEQKRLIEKHPYSYSAACVNPPVLVLHLTCNFVILAHCNKIPQAMATTGDDLTGRLLQSTVDLLDLYAKITGVIRISPLLHCFALQCKQGLGTGLLNISPEQMGLVENRLSPYLPHLEAEVATCDKTLFGTQAVDADISAGLSLAQKMDTAGDALPTVYVQPSEVQLSVQHALPTPANSIIPAPDSPGLVSNYPPRENPFGETGVFDALFEEMVTSIPSNRREPTFARNLGFYAGDLDKDFLEQLQRPTDG</sequence>
<reference evidence="7" key="1">
    <citation type="submission" date="2021-07" db="EMBL/GenBank/DDBJ databases">
        <authorList>
            <person name="Branca A.L. A."/>
        </authorList>
    </citation>
    <scope>NUCLEOTIDE SEQUENCE</scope>
</reference>
<keyword evidence="5" id="KW-0539">Nucleus</keyword>
<evidence type="ECO:0000313" key="7">
    <source>
        <dbReference type="EMBL" id="CAG8105399.1"/>
    </source>
</evidence>
<dbReference type="GO" id="GO:0000981">
    <property type="term" value="F:DNA-binding transcription factor activity, RNA polymerase II-specific"/>
    <property type="evidence" value="ECO:0007669"/>
    <property type="project" value="InterPro"/>
</dbReference>
<keyword evidence="1" id="KW-0479">Metal-binding</keyword>
<evidence type="ECO:0000313" key="8">
    <source>
        <dbReference type="Proteomes" id="UP001153618"/>
    </source>
</evidence>
<dbReference type="SUPFAM" id="SSF57701">
    <property type="entry name" value="Zn2/Cys6 DNA-binding domain"/>
    <property type="match status" value="1"/>
</dbReference>
<evidence type="ECO:0000256" key="3">
    <source>
        <dbReference type="ARBA" id="ARBA00023125"/>
    </source>
</evidence>
<protein>
    <recommendedName>
        <fullName evidence="6">Zn(2)-C6 fungal-type domain-containing protein</fullName>
    </recommendedName>
</protein>
<keyword evidence="4" id="KW-0804">Transcription</keyword>
<feature type="domain" description="Zn(2)-C6 fungal-type" evidence="6">
    <location>
        <begin position="15"/>
        <end position="45"/>
    </location>
</feature>
<comment type="caution">
    <text evidence="7">The sequence shown here is derived from an EMBL/GenBank/DDBJ whole genome shotgun (WGS) entry which is preliminary data.</text>
</comment>
<keyword evidence="2" id="KW-0805">Transcription regulation</keyword>
<organism evidence="7 8">
    <name type="scientific">Penicillium olsonii</name>
    <dbReference type="NCBI Taxonomy" id="99116"/>
    <lineage>
        <taxon>Eukaryota</taxon>
        <taxon>Fungi</taxon>
        <taxon>Dikarya</taxon>
        <taxon>Ascomycota</taxon>
        <taxon>Pezizomycotina</taxon>
        <taxon>Eurotiomycetes</taxon>
        <taxon>Eurotiomycetidae</taxon>
        <taxon>Eurotiales</taxon>
        <taxon>Aspergillaceae</taxon>
        <taxon>Penicillium</taxon>
    </lineage>
</organism>
<dbReference type="GO" id="GO:0006351">
    <property type="term" value="P:DNA-templated transcription"/>
    <property type="evidence" value="ECO:0007669"/>
    <property type="project" value="InterPro"/>
</dbReference>
<dbReference type="PROSITE" id="PS00463">
    <property type="entry name" value="ZN2_CY6_FUNGAL_1"/>
    <property type="match status" value="1"/>
</dbReference>
<evidence type="ECO:0000256" key="1">
    <source>
        <dbReference type="ARBA" id="ARBA00022723"/>
    </source>
</evidence>
<gene>
    <name evidence="7" type="ORF">POLS_LOCUS4796</name>
</gene>
<dbReference type="SMART" id="SM00066">
    <property type="entry name" value="GAL4"/>
    <property type="match status" value="1"/>
</dbReference>
<dbReference type="PANTHER" id="PTHR47655:SF2">
    <property type="entry name" value="QUINIC ACID UTILIZATION ACTIVATOR"/>
    <property type="match status" value="1"/>
</dbReference>
<dbReference type="EMBL" id="CAJVOS010000024">
    <property type="protein sequence ID" value="CAG8105399.1"/>
    <property type="molecule type" value="Genomic_DNA"/>
</dbReference>
<dbReference type="OrthoDB" id="2534600at2759"/>
<dbReference type="PANTHER" id="PTHR47655">
    <property type="entry name" value="QUINIC ACID UTILIZATION ACTIVATOR"/>
    <property type="match status" value="1"/>
</dbReference>
<keyword evidence="8" id="KW-1185">Reference proteome</keyword>
<evidence type="ECO:0000259" key="6">
    <source>
        <dbReference type="PROSITE" id="PS50048"/>
    </source>
</evidence>
<proteinExistence type="predicted"/>
<accession>A0A9W4HS69</accession>